<proteinExistence type="predicted"/>
<comment type="caution">
    <text evidence="2">The sequence shown here is derived from an EMBL/GenBank/DDBJ whole genome shotgun (WGS) entry which is preliminary data.</text>
</comment>
<accession>A0A9D7LRP8</accession>
<name>A0A9D7LRP8_9RHOO</name>
<sequence length="149" mass="15727">MKIGNRALCAALGGLLGACANPNGDGGNARTLSVPMQAGQQNLGATAQATLLAQGEQTEISFFISDPLPLGVTRPPTLYAFIYPGSCTKPAPQPVYQMNGMHTNATIGGWTFGTMVPITLDKLRAGNYSIRVRTSPQDRNIDIFCGDIQ</sequence>
<evidence type="ECO:0000256" key="1">
    <source>
        <dbReference type="SAM" id="SignalP"/>
    </source>
</evidence>
<dbReference type="Proteomes" id="UP000808146">
    <property type="component" value="Unassembled WGS sequence"/>
</dbReference>
<feature type="chain" id="PRO_5038504981" description="Lipoprotein" evidence="1">
    <location>
        <begin position="21"/>
        <end position="149"/>
    </location>
</feature>
<protein>
    <recommendedName>
        <fullName evidence="4">Lipoprotein</fullName>
    </recommendedName>
</protein>
<evidence type="ECO:0000313" key="2">
    <source>
        <dbReference type="EMBL" id="MBK8891909.1"/>
    </source>
</evidence>
<dbReference type="PROSITE" id="PS51257">
    <property type="entry name" value="PROKAR_LIPOPROTEIN"/>
    <property type="match status" value="1"/>
</dbReference>
<evidence type="ECO:0000313" key="3">
    <source>
        <dbReference type="Proteomes" id="UP000808146"/>
    </source>
</evidence>
<keyword evidence="1" id="KW-0732">Signal</keyword>
<dbReference type="AlphaFoldDB" id="A0A9D7LRP8"/>
<gene>
    <name evidence="2" type="ORF">IPN75_16745</name>
</gene>
<dbReference type="EMBL" id="JADKBR010000019">
    <property type="protein sequence ID" value="MBK8891909.1"/>
    <property type="molecule type" value="Genomic_DNA"/>
</dbReference>
<organism evidence="2 3">
    <name type="scientific">Candidatus Dechloromonas phosphorivorans</name>
    <dbReference type="NCBI Taxonomy" id="2899244"/>
    <lineage>
        <taxon>Bacteria</taxon>
        <taxon>Pseudomonadati</taxon>
        <taxon>Pseudomonadota</taxon>
        <taxon>Betaproteobacteria</taxon>
        <taxon>Rhodocyclales</taxon>
        <taxon>Azonexaceae</taxon>
        <taxon>Dechloromonas</taxon>
    </lineage>
</organism>
<feature type="signal peptide" evidence="1">
    <location>
        <begin position="1"/>
        <end position="20"/>
    </location>
</feature>
<evidence type="ECO:0008006" key="4">
    <source>
        <dbReference type="Google" id="ProtNLM"/>
    </source>
</evidence>
<reference evidence="2" key="1">
    <citation type="submission" date="2020-10" db="EMBL/GenBank/DDBJ databases">
        <title>Connecting structure to function with the recovery of over 1000 high-quality activated sludge metagenome-assembled genomes encoding full-length rRNA genes using long-read sequencing.</title>
        <authorList>
            <person name="Singleton C.M."/>
            <person name="Petriglieri F."/>
            <person name="Kristensen J.M."/>
            <person name="Kirkegaard R.H."/>
            <person name="Michaelsen T.Y."/>
            <person name="Andersen M.H."/>
            <person name="Karst S.M."/>
            <person name="Dueholm M.S."/>
            <person name="Nielsen P.H."/>
            <person name="Albertsen M."/>
        </authorList>
    </citation>
    <scope>NUCLEOTIDE SEQUENCE</scope>
    <source>
        <strain evidence="2">OdNE_18-Q3-R46-58_BAT3C.305</strain>
    </source>
</reference>